<protein>
    <recommendedName>
        <fullName evidence="6">O-antigen ligase-related domain-containing protein</fullName>
    </recommendedName>
</protein>
<evidence type="ECO:0000256" key="5">
    <source>
        <dbReference type="SAM" id="Phobius"/>
    </source>
</evidence>
<keyword evidence="3 5" id="KW-1133">Transmembrane helix</keyword>
<feature type="transmembrane region" description="Helical" evidence="5">
    <location>
        <begin position="163"/>
        <end position="186"/>
    </location>
</feature>
<proteinExistence type="predicted"/>
<keyword evidence="2 5" id="KW-0812">Transmembrane</keyword>
<feature type="domain" description="O-antigen ligase-related" evidence="6">
    <location>
        <begin position="260"/>
        <end position="419"/>
    </location>
</feature>
<accession>A0A3B0WB25</accession>
<evidence type="ECO:0000256" key="4">
    <source>
        <dbReference type="ARBA" id="ARBA00023136"/>
    </source>
</evidence>
<evidence type="ECO:0000256" key="1">
    <source>
        <dbReference type="ARBA" id="ARBA00004141"/>
    </source>
</evidence>
<dbReference type="PANTHER" id="PTHR37422:SF13">
    <property type="entry name" value="LIPOPOLYSACCHARIDE BIOSYNTHESIS PROTEIN PA4999-RELATED"/>
    <property type="match status" value="1"/>
</dbReference>
<name>A0A3B0WB25_9ZZZZ</name>
<dbReference type="InterPro" id="IPR007016">
    <property type="entry name" value="O-antigen_ligase-rel_domated"/>
</dbReference>
<dbReference type="GO" id="GO:0016020">
    <property type="term" value="C:membrane"/>
    <property type="evidence" value="ECO:0007669"/>
    <property type="project" value="UniProtKB-SubCell"/>
</dbReference>
<feature type="transmembrane region" description="Helical" evidence="5">
    <location>
        <begin position="75"/>
        <end position="92"/>
    </location>
</feature>
<feature type="transmembrane region" description="Helical" evidence="5">
    <location>
        <begin position="135"/>
        <end position="151"/>
    </location>
</feature>
<evidence type="ECO:0000256" key="2">
    <source>
        <dbReference type="ARBA" id="ARBA00022692"/>
    </source>
</evidence>
<feature type="transmembrane region" description="Helical" evidence="5">
    <location>
        <begin position="299"/>
        <end position="319"/>
    </location>
</feature>
<keyword evidence="4 5" id="KW-0472">Membrane</keyword>
<feature type="transmembrane region" description="Helical" evidence="5">
    <location>
        <begin position="404"/>
        <end position="424"/>
    </location>
</feature>
<feature type="transmembrane region" description="Helical" evidence="5">
    <location>
        <begin position="229"/>
        <end position="247"/>
    </location>
</feature>
<evidence type="ECO:0000259" key="6">
    <source>
        <dbReference type="Pfam" id="PF04932"/>
    </source>
</evidence>
<feature type="transmembrane region" description="Helical" evidence="5">
    <location>
        <begin position="37"/>
        <end position="63"/>
    </location>
</feature>
<evidence type="ECO:0000313" key="7">
    <source>
        <dbReference type="EMBL" id="VAW49610.1"/>
    </source>
</evidence>
<evidence type="ECO:0000256" key="3">
    <source>
        <dbReference type="ARBA" id="ARBA00022989"/>
    </source>
</evidence>
<comment type="subcellular location">
    <subcellularLocation>
        <location evidence="1">Membrane</location>
        <topology evidence="1">Multi-pass membrane protein</topology>
    </subcellularLocation>
</comment>
<feature type="transmembrane region" description="Helical" evidence="5">
    <location>
        <begin position="445"/>
        <end position="463"/>
    </location>
</feature>
<organism evidence="7">
    <name type="scientific">hydrothermal vent metagenome</name>
    <dbReference type="NCBI Taxonomy" id="652676"/>
    <lineage>
        <taxon>unclassified sequences</taxon>
        <taxon>metagenomes</taxon>
        <taxon>ecological metagenomes</taxon>
    </lineage>
</organism>
<dbReference type="Pfam" id="PF04932">
    <property type="entry name" value="Wzy_C"/>
    <property type="match status" value="1"/>
</dbReference>
<reference evidence="7" key="1">
    <citation type="submission" date="2018-06" db="EMBL/GenBank/DDBJ databases">
        <authorList>
            <person name="Zhirakovskaya E."/>
        </authorList>
    </citation>
    <scope>NUCLEOTIDE SEQUENCE</scope>
</reference>
<sequence length="508" mass="58418">MNLKKNNFLLYFLLSIPGVLCGLALIIGTIKDAFGILFFYGWTLLAIKNIHAAIIIFFFLIPLERNNPFFSLDELFIIKSILIFILFIVWFISKLKTYSILKNIFSDNNFTPFWILFLFLFVLSTLYSINITQSFRQLVLVISICFLYYIYCEVLQKKQIIKLSLWTLSITSAGVAVITILQYFIIRYHILSVLEPFLIPKRFQFQNILGGLTEIHKHRSYGTFSHPNLLGAYLSLCLPISFIFCLMQKKIGQRVVTYCIFILLIIALFLSNSRASILSSTVSMSYIIFSLVKQKRKILSIFAVVTIIMILSVVSYSPLSEYFSNYLRLKSKISNRELLWVGAIDIVSNNKMLGTGPATFSMAYHALHGMPAANSPDFLVEDIYESRRVGKAMHQPKLTAHNLFLQYAVNIGLFGPVLIIFFYFTYFKCIFSTLKIKNTNMFYRYLLIGTSSVVFGTLIHGIFESSIFMEQPFQSYLFIYMVSLTMICKKKIVTNINLHSLNQTIPNA</sequence>
<feature type="transmembrane region" description="Helical" evidence="5">
    <location>
        <begin position="113"/>
        <end position="129"/>
    </location>
</feature>
<dbReference type="EMBL" id="UOFC01000294">
    <property type="protein sequence ID" value="VAW49610.1"/>
    <property type="molecule type" value="Genomic_DNA"/>
</dbReference>
<gene>
    <name evidence="7" type="ORF">MNBD_GAMMA03-273</name>
</gene>
<dbReference type="PANTHER" id="PTHR37422">
    <property type="entry name" value="TEICHURONIC ACID BIOSYNTHESIS PROTEIN TUAE"/>
    <property type="match status" value="1"/>
</dbReference>
<dbReference type="InterPro" id="IPR051533">
    <property type="entry name" value="WaaL-like"/>
</dbReference>
<feature type="transmembrane region" description="Helical" evidence="5">
    <location>
        <begin position="254"/>
        <end position="270"/>
    </location>
</feature>
<dbReference type="AlphaFoldDB" id="A0A3B0WB25"/>
<feature type="transmembrane region" description="Helical" evidence="5">
    <location>
        <begin position="12"/>
        <end position="30"/>
    </location>
</feature>